<proteinExistence type="predicted"/>
<evidence type="ECO:0000313" key="3">
    <source>
        <dbReference type="Proteomes" id="UP000799421"/>
    </source>
</evidence>
<keyword evidence="3" id="KW-1185">Reference proteome</keyword>
<reference evidence="2" key="1">
    <citation type="journal article" date="2020" name="Stud. Mycol.">
        <title>101 Dothideomycetes genomes: a test case for predicting lifestyles and emergence of pathogens.</title>
        <authorList>
            <person name="Haridas S."/>
            <person name="Albert R."/>
            <person name="Binder M."/>
            <person name="Bloem J."/>
            <person name="Labutti K."/>
            <person name="Salamov A."/>
            <person name="Andreopoulos B."/>
            <person name="Baker S."/>
            <person name="Barry K."/>
            <person name="Bills G."/>
            <person name="Bluhm B."/>
            <person name="Cannon C."/>
            <person name="Castanera R."/>
            <person name="Culley D."/>
            <person name="Daum C."/>
            <person name="Ezra D."/>
            <person name="Gonzalez J."/>
            <person name="Henrissat B."/>
            <person name="Kuo A."/>
            <person name="Liang C."/>
            <person name="Lipzen A."/>
            <person name="Lutzoni F."/>
            <person name="Magnuson J."/>
            <person name="Mondo S."/>
            <person name="Nolan M."/>
            <person name="Ohm R."/>
            <person name="Pangilinan J."/>
            <person name="Park H.-J."/>
            <person name="Ramirez L."/>
            <person name="Alfaro M."/>
            <person name="Sun H."/>
            <person name="Tritt A."/>
            <person name="Yoshinaga Y."/>
            <person name="Zwiers L.-H."/>
            <person name="Turgeon B."/>
            <person name="Goodwin S."/>
            <person name="Spatafora J."/>
            <person name="Crous P."/>
            <person name="Grigoriev I."/>
        </authorList>
    </citation>
    <scope>NUCLEOTIDE SEQUENCE</scope>
    <source>
        <strain evidence="2">CBS 480.64</strain>
    </source>
</reference>
<sequence>MPCSNNNLTGTNHGQEFAHKGSSIVSQAGSSPVNIKYSDVDSNYSATSYFPHDSIDEDESFYYPAPPANTPRTRSEAEDRARMVDSKLLSMNLRGLDKSVYISGETNSESSSTADPLVHRGSKSSFPEFSNWAGLAEEDLTNALKGIARLAEDLHKENPSKSVAAYYSDEVSRILKVGSIKFTPMGFVSSES</sequence>
<feature type="region of interest" description="Disordered" evidence="1">
    <location>
        <begin position="62"/>
        <end position="81"/>
    </location>
</feature>
<name>A0A6A7C8P7_9PEZI</name>
<dbReference type="AlphaFoldDB" id="A0A6A7C8P7"/>
<feature type="region of interest" description="Disordered" evidence="1">
    <location>
        <begin position="1"/>
        <end position="29"/>
    </location>
</feature>
<dbReference type="EMBL" id="MU005963">
    <property type="protein sequence ID" value="KAF2863008.1"/>
    <property type="molecule type" value="Genomic_DNA"/>
</dbReference>
<gene>
    <name evidence="2" type="ORF">K470DRAFT_262488</name>
</gene>
<dbReference type="OrthoDB" id="407617at2759"/>
<protein>
    <submittedName>
        <fullName evidence="2">Uncharacterized protein</fullName>
    </submittedName>
</protein>
<feature type="compositionally biased region" description="Polar residues" evidence="1">
    <location>
        <begin position="1"/>
        <end position="14"/>
    </location>
</feature>
<evidence type="ECO:0000256" key="1">
    <source>
        <dbReference type="SAM" id="MobiDB-lite"/>
    </source>
</evidence>
<dbReference type="Proteomes" id="UP000799421">
    <property type="component" value="Unassembled WGS sequence"/>
</dbReference>
<organism evidence="2 3">
    <name type="scientific">Piedraia hortae CBS 480.64</name>
    <dbReference type="NCBI Taxonomy" id="1314780"/>
    <lineage>
        <taxon>Eukaryota</taxon>
        <taxon>Fungi</taxon>
        <taxon>Dikarya</taxon>
        <taxon>Ascomycota</taxon>
        <taxon>Pezizomycotina</taxon>
        <taxon>Dothideomycetes</taxon>
        <taxon>Dothideomycetidae</taxon>
        <taxon>Capnodiales</taxon>
        <taxon>Piedraiaceae</taxon>
        <taxon>Piedraia</taxon>
    </lineage>
</organism>
<accession>A0A6A7C8P7</accession>
<evidence type="ECO:0000313" key="2">
    <source>
        <dbReference type="EMBL" id="KAF2863008.1"/>
    </source>
</evidence>